<dbReference type="CDD" id="cd23767">
    <property type="entry name" value="IQCD"/>
    <property type="match status" value="1"/>
</dbReference>
<dbReference type="Proteomes" id="UP000323597">
    <property type="component" value="Chromosome D10"/>
</dbReference>
<feature type="region of interest" description="Disordered" evidence="4">
    <location>
        <begin position="82"/>
        <end position="110"/>
    </location>
</feature>
<dbReference type="InterPro" id="IPR000048">
    <property type="entry name" value="IQ_motif_EF-hand-BS"/>
</dbReference>
<proteinExistence type="inferred from homology"/>
<feature type="domain" description="DUF4005" evidence="5">
    <location>
        <begin position="255"/>
        <end position="338"/>
    </location>
</feature>
<gene>
    <name evidence="6" type="ORF">E1A91_D10G169900v1</name>
</gene>
<keyword evidence="7" id="KW-1185">Reference proteome</keyword>
<protein>
    <recommendedName>
        <fullName evidence="5">DUF4005 domain-containing protein</fullName>
    </recommendedName>
</protein>
<dbReference type="EMBL" id="CM017658">
    <property type="protein sequence ID" value="TYI61392.1"/>
    <property type="molecule type" value="Genomic_DNA"/>
</dbReference>
<comment type="similarity">
    <text evidence="2">Belongs to the IQD family.</text>
</comment>
<evidence type="ECO:0000313" key="7">
    <source>
        <dbReference type="Proteomes" id="UP000323597"/>
    </source>
</evidence>
<dbReference type="Pfam" id="PF13178">
    <property type="entry name" value="DUF4005"/>
    <property type="match status" value="1"/>
</dbReference>
<name>A0A5D2T990_GOSMU</name>
<evidence type="ECO:0000256" key="2">
    <source>
        <dbReference type="ARBA" id="ARBA00024341"/>
    </source>
</evidence>
<comment type="subunit">
    <text evidence="3">Binds to multiple calmodulin (CaM) in the presence of Ca(2+) and CaM-like proteins.</text>
</comment>
<dbReference type="PANTHER" id="PTHR32295">
    <property type="entry name" value="IQ-DOMAIN 5-RELATED"/>
    <property type="match status" value="1"/>
</dbReference>
<dbReference type="InterPro" id="IPR025064">
    <property type="entry name" value="DUF4005"/>
</dbReference>
<evidence type="ECO:0000313" key="6">
    <source>
        <dbReference type="EMBL" id="TYI61392.1"/>
    </source>
</evidence>
<evidence type="ECO:0000256" key="4">
    <source>
        <dbReference type="SAM" id="MobiDB-lite"/>
    </source>
</evidence>
<feature type="compositionally biased region" description="Basic and acidic residues" evidence="4">
    <location>
        <begin position="314"/>
        <end position="323"/>
    </location>
</feature>
<feature type="region of interest" description="Disordered" evidence="4">
    <location>
        <begin position="300"/>
        <end position="330"/>
    </location>
</feature>
<organism evidence="6 7">
    <name type="scientific">Gossypium mustelinum</name>
    <name type="common">Cotton</name>
    <name type="synonym">Gossypium caicoense</name>
    <dbReference type="NCBI Taxonomy" id="34275"/>
    <lineage>
        <taxon>Eukaryota</taxon>
        <taxon>Viridiplantae</taxon>
        <taxon>Streptophyta</taxon>
        <taxon>Embryophyta</taxon>
        <taxon>Tracheophyta</taxon>
        <taxon>Spermatophyta</taxon>
        <taxon>Magnoliopsida</taxon>
        <taxon>eudicotyledons</taxon>
        <taxon>Gunneridae</taxon>
        <taxon>Pentapetalae</taxon>
        <taxon>rosids</taxon>
        <taxon>malvids</taxon>
        <taxon>Malvales</taxon>
        <taxon>Malvaceae</taxon>
        <taxon>Malvoideae</taxon>
        <taxon>Gossypium</taxon>
    </lineage>
</organism>
<dbReference type="PROSITE" id="PS50096">
    <property type="entry name" value="IQ"/>
    <property type="match status" value="1"/>
</dbReference>
<evidence type="ECO:0000259" key="5">
    <source>
        <dbReference type="Pfam" id="PF13178"/>
    </source>
</evidence>
<feature type="compositionally biased region" description="Polar residues" evidence="4">
    <location>
        <begin position="84"/>
        <end position="104"/>
    </location>
</feature>
<evidence type="ECO:0000256" key="3">
    <source>
        <dbReference type="ARBA" id="ARBA00024378"/>
    </source>
</evidence>
<dbReference type="AlphaFoldDB" id="A0A5D2T990"/>
<dbReference type="GO" id="GO:0005516">
    <property type="term" value="F:calmodulin binding"/>
    <property type="evidence" value="ECO:0007669"/>
    <property type="project" value="UniProtKB-KW"/>
</dbReference>
<dbReference type="PANTHER" id="PTHR32295:SF45">
    <property type="entry name" value="PROTEIN IQ-DOMAIN 19"/>
    <property type="match status" value="1"/>
</dbReference>
<accession>A0A5D2T990</accession>
<sequence length="375" mass="41715">MLSSLSESEDESSASSIKTWSSTELLREIGKTGKWLKSFLTGKKVKEKEKGKYASNQNSLVAPENSTTISIPSTCSKEKRRWSFQRSSATLTPTKGINSTEQAPTTPPPSDAMAVAVATVASADVPVAAVIHLTTTATEKVGAAEEAAVTKIQSVFRSYLARKALNALKGLIDREMKENIKIEEIDLGDSKRCLTSRNNYSYHSQEERVVEHRFSSYYPSSRACFKQKNYQLSSPPSALTDMSPRACSGHFEDYSFTPSKSSPRNYSDISKPPLALPRNEYVESMSYEYPLFPNYMAKTESSRAKSRSQSATKSRQDSFERQPTRRTTVTMQRSFSLIGATAQNHQYTCEYGSTSTVLTNINYCRPLVAYNVSMK</sequence>
<reference evidence="6 7" key="1">
    <citation type="submission" date="2019-07" db="EMBL/GenBank/DDBJ databases">
        <title>WGS assembly of Gossypium mustelinum.</title>
        <authorList>
            <person name="Chen Z.J."/>
            <person name="Sreedasyam A."/>
            <person name="Ando A."/>
            <person name="Song Q."/>
            <person name="De L."/>
            <person name="Hulse-Kemp A."/>
            <person name="Ding M."/>
            <person name="Ye W."/>
            <person name="Kirkbride R."/>
            <person name="Jenkins J."/>
            <person name="Plott C."/>
            <person name="Lovell J."/>
            <person name="Lin Y.-M."/>
            <person name="Vaughn R."/>
            <person name="Liu B."/>
            <person name="Li W."/>
            <person name="Simpson S."/>
            <person name="Scheffler B."/>
            <person name="Saski C."/>
            <person name="Grover C."/>
            <person name="Hu G."/>
            <person name="Conover J."/>
            <person name="Carlson J."/>
            <person name="Shu S."/>
            <person name="Boston L."/>
            <person name="Williams M."/>
            <person name="Peterson D."/>
            <person name="Mcgee K."/>
            <person name="Jones D."/>
            <person name="Wendel J."/>
            <person name="Stelly D."/>
            <person name="Grimwood J."/>
            <person name="Schmutz J."/>
        </authorList>
    </citation>
    <scope>NUCLEOTIDE SEQUENCE [LARGE SCALE GENOMIC DNA]</scope>
    <source>
        <strain evidence="6">1408120.09</strain>
    </source>
</reference>
<keyword evidence="1" id="KW-0112">Calmodulin-binding</keyword>
<dbReference type="Pfam" id="PF00612">
    <property type="entry name" value="IQ"/>
    <property type="match status" value="1"/>
</dbReference>
<evidence type="ECO:0000256" key="1">
    <source>
        <dbReference type="ARBA" id="ARBA00022860"/>
    </source>
</evidence>